<dbReference type="SUPFAM" id="SSF55729">
    <property type="entry name" value="Acyl-CoA N-acyltransferases (Nat)"/>
    <property type="match status" value="1"/>
</dbReference>
<protein>
    <submittedName>
        <fullName evidence="4">GCN5 family acetyltransferase</fullName>
    </submittedName>
</protein>
<comment type="caution">
    <text evidence="4">The sequence shown here is derived from an EMBL/GenBank/DDBJ whole genome shotgun (WGS) entry which is preliminary data.</text>
</comment>
<evidence type="ECO:0000256" key="1">
    <source>
        <dbReference type="ARBA" id="ARBA00022679"/>
    </source>
</evidence>
<dbReference type="InterPro" id="IPR000182">
    <property type="entry name" value="GNAT_dom"/>
</dbReference>
<feature type="domain" description="N-acetyltransferase" evidence="3">
    <location>
        <begin position="6"/>
        <end position="161"/>
    </location>
</feature>
<accession>A0A0A0BYD5</accession>
<dbReference type="CDD" id="cd04301">
    <property type="entry name" value="NAT_SF"/>
    <property type="match status" value="1"/>
</dbReference>
<dbReference type="InterPro" id="IPR016181">
    <property type="entry name" value="Acyl_CoA_acyltransferase"/>
</dbReference>
<evidence type="ECO:0000256" key="2">
    <source>
        <dbReference type="ARBA" id="ARBA00023315"/>
    </source>
</evidence>
<dbReference type="AlphaFoldDB" id="A0A0A0BYD5"/>
<name>A0A0A0BYD5_9CELL</name>
<keyword evidence="5" id="KW-1185">Reference proteome</keyword>
<sequence>MSDTATAVRRLGEDDWATSARLRLAALERDQRAFGASIEREQGFTERHWRLRLRGGWWFVGAVDGQDVALAGLVQEPGAPAHERHLHGLWVAPHVRRRGVATRLVDAAVEAAVDDGASTVTAWSLVGDEAAARTLRTVGMTVTGTTATDPRDATRVEERWSVSVEGGARG</sequence>
<dbReference type="Gene3D" id="3.40.630.30">
    <property type="match status" value="1"/>
</dbReference>
<dbReference type="EMBL" id="AXCZ01000045">
    <property type="protein sequence ID" value="KGM13408.1"/>
    <property type="molecule type" value="Genomic_DNA"/>
</dbReference>
<dbReference type="OrthoDB" id="9799092at2"/>
<evidence type="ECO:0000313" key="5">
    <source>
        <dbReference type="Proteomes" id="UP000054314"/>
    </source>
</evidence>
<evidence type="ECO:0000313" key="4">
    <source>
        <dbReference type="EMBL" id="KGM13408.1"/>
    </source>
</evidence>
<dbReference type="PANTHER" id="PTHR43877">
    <property type="entry name" value="AMINOALKYLPHOSPHONATE N-ACETYLTRANSFERASE-RELATED-RELATED"/>
    <property type="match status" value="1"/>
</dbReference>
<reference evidence="4 5" key="1">
    <citation type="submission" date="2013-08" db="EMBL/GenBank/DDBJ databases">
        <title>Genome sequencing of Cellulomonas bogoriensis 69B4.</title>
        <authorList>
            <person name="Chen F."/>
            <person name="Li Y."/>
            <person name="Wang G."/>
        </authorList>
    </citation>
    <scope>NUCLEOTIDE SEQUENCE [LARGE SCALE GENOMIC DNA]</scope>
    <source>
        <strain evidence="4 5">69B4</strain>
    </source>
</reference>
<keyword evidence="1 4" id="KW-0808">Transferase</keyword>
<dbReference type="GO" id="GO:0016747">
    <property type="term" value="F:acyltransferase activity, transferring groups other than amino-acyl groups"/>
    <property type="evidence" value="ECO:0007669"/>
    <property type="project" value="InterPro"/>
</dbReference>
<keyword evidence="2" id="KW-0012">Acyltransferase</keyword>
<proteinExistence type="predicted"/>
<evidence type="ECO:0000259" key="3">
    <source>
        <dbReference type="PROSITE" id="PS51186"/>
    </source>
</evidence>
<dbReference type="PANTHER" id="PTHR43877:SF1">
    <property type="entry name" value="ACETYLTRANSFERASE"/>
    <property type="match status" value="1"/>
</dbReference>
<dbReference type="InterPro" id="IPR050832">
    <property type="entry name" value="Bact_Acetyltransf"/>
</dbReference>
<dbReference type="RefSeq" id="WP_035059327.1">
    <property type="nucleotide sequence ID" value="NZ_AXCZ01000045.1"/>
</dbReference>
<dbReference type="Pfam" id="PF00583">
    <property type="entry name" value="Acetyltransf_1"/>
    <property type="match status" value="1"/>
</dbReference>
<gene>
    <name evidence="4" type="ORF">N869_14370</name>
</gene>
<dbReference type="PROSITE" id="PS51186">
    <property type="entry name" value="GNAT"/>
    <property type="match status" value="1"/>
</dbReference>
<dbReference type="Proteomes" id="UP000054314">
    <property type="component" value="Unassembled WGS sequence"/>
</dbReference>
<organism evidence="4 5">
    <name type="scientific">Cellulomonas bogoriensis 69B4 = DSM 16987</name>
    <dbReference type="NCBI Taxonomy" id="1386082"/>
    <lineage>
        <taxon>Bacteria</taxon>
        <taxon>Bacillati</taxon>
        <taxon>Actinomycetota</taxon>
        <taxon>Actinomycetes</taxon>
        <taxon>Micrococcales</taxon>
        <taxon>Cellulomonadaceae</taxon>
        <taxon>Cellulomonas</taxon>
    </lineage>
</organism>